<feature type="domain" description="ABC transmembrane type-1" evidence="8">
    <location>
        <begin position="67"/>
        <end position="257"/>
    </location>
</feature>
<protein>
    <submittedName>
        <fullName evidence="9">Carbohydrate ABC transporter permease</fullName>
    </submittedName>
</protein>
<evidence type="ECO:0000313" key="10">
    <source>
        <dbReference type="Proteomes" id="UP001597120"/>
    </source>
</evidence>
<evidence type="ECO:0000256" key="3">
    <source>
        <dbReference type="ARBA" id="ARBA00022475"/>
    </source>
</evidence>
<dbReference type="InterPro" id="IPR035906">
    <property type="entry name" value="MetI-like_sf"/>
</dbReference>
<reference evidence="10" key="1">
    <citation type="journal article" date="2019" name="Int. J. Syst. Evol. Microbiol.">
        <title>The Global Catalogue of Microorganisms (GCM) 10K type strain sequencing project: providing services to taxonomists for standard genome sequencing and annotation.</title>
        <authorList>
            <consortium name="The Broad Institute Genomics Platform"/>
            <consortium name="The Broad Institute Genome Sequencing Center for Infectious Disease"/>
            <person name="Wu L."/>
            <person name="Ma J."/>
        </authorList>
    </citation>
    <scope>NUCLEOTIDE SEQUENCE [LARGE SCALE GENOMIC DNA]</scope>
    <source>
        <strain evidence="10">CCUG 57263</strain>
    </source>
</reference>
<organism evidence="9 10">
    <name type="scientific">Paenibacillus residui</name>
    <dbReference type="NCBI Taxonomy" id="629724"/>
    <lineage>
        <taxon>Bacteria</taxon>
        <taxon>Bacillati</taxon>
        <taxon>Bacillota</taxon>
        <taxon>Bacilli</taxon>
        <taxon>Bacillales</taxon>
        <taxon>Paenibacillaceae</taxon>
        <taxon>Paenibacillus</taxon>
    </lineage>
</organism>
<feature type="transmembrane region" description="Helical" evidence="7">
    <location>
        <begin position="66"/>
        <end position="90"/>
    </location>
</feature>
<keyword evidence="10" id="KW-1185">Reference proteome</keyword>
<dbReference type="PANTHER" id="PTHR43744">
    <property type="entry name" value="ABC TRANSPORTER PERMEASE PROTEIN MG189-RELATED-RELATED"/>
    <property type="match status" value="1"/>
</dbReference>
<keyword evidence="2 7" id="KW-0813">Transport</keyword>
<dbReference type="InterPro" id="IPR000515">
    <property type="entry name" value="MetI-like"/>
</dbReference>
<evidence type="ECO:0000313" key="9">
    <source>
        <dbReference type="EMBL" id="MFD0869500.1"/>
    </source>
</evidence>
<accession>A0ABW3D8L5</accession>
<keyword evidence="6 7" id="KW-0472">Membrane</keyword>
<dbReference type="Proteomes" id="UP001597120">
    <property type="component" value="Unassembled WGS sequence"/>
</dbReference>
<evidence type="ECO:0000259" key="8">
    <source>
        <dbReference type="PROSITE" id="PS50928"/>
    </source>
</evidence>
<gene>
    <name evidence="9" type="ORF">ACFQ03_10095</name>
</gene>
<evidence type="ECO:0000256" key="1">
    <source>
        <dbReference type="ARBA" id="ARBA00004651"/>
    </source>
</evidence>
<dbReference type="PANTHER" id="PTHR43744:SF8">
    <property type="entry name" value="SN-GLYCEROL-3-PHOSPHATE TRANSPORT SYSTEM PERMEASE PROTEIN UGPE"/>
    <property type="match status" value="1"/>
</dbReference>
<evidence type="ECO:0000256" key="5">
    <source>
        <dbReference type="ARBA" id="ARBA00022989"/>
    </source>
</evidence>
<feature type="transmembrane region" description="Helical" evidence="7">
    <location>
        <begin position="236"/>
        <end position="257"/>
    </location>
</feature>
<dbReference type="CDD" id="cd06261">
    <property type="entry name" value="TM_PBP2"/>
    <property type="match status" value="1"/>
</dbReference>
<dbReference type="EMBL" id="JBHTIU010000031">
    <property type="protein sequence ID" value="MFD0869500.1"/>
    <property type="molecule type" value="Genomic_DNA"/>
</dbReference>
<sequence length="271" mass="30603">MKISFNWWHLLLIVALLLSFFPLIWMVSTSLKETGQIFSDFLNPIPLPITFEHFQHVMVSSPMSRFVFNSFIVAAAATIFQVLTSILAAYALTQFEFRGRYALFYIIVASMLIPVLVTMLPNYLLLSRWGLLNSYAAIILPQLANGMGVFFLRQSFRTIPKALLESAQVEGASDWQRMWLIVVPAVRPMIVAIGIIFFINVWNEYFWPLMVINDENMFTIPLALQLFINSEGGTSWGPMMAVATLASIPPVLAFLLVQKHIISSFLSAGVK</sequence>
<proteinExistence type="inferred from homology"/>
<keyword evidence="3" id="KW-1003">Cell membrane</keyword>
<dbReference type="RefSeq" id="WP_144940532.1">
    <property type="nucleotide sequence ID" value="NZ_JBHTIU010000031.1"/>
</dbReference>
<comment type="subcellular location">
    <subcellularLocation>
        <location evidence="1 7">Cell membrane</location>
        <topology evidence="1 7">Multi-pass membrane protein</topology>
    </subcellularLocation>
</comment>
<evidence type="ECO:0000256" key="2">
    <source>
        <dbReference type="ARBA" id="ARBA00022448"/>
    </source>
</evidence>
<comment type="similarity">
    <text evidence="7">Belongs to the binding-protein-dependent transport system permease family.</text>
</comment>
<evidence type="ECO:0000256" key="4">
    <source>
        <dbReference type="ARBA" id="ARBA00022692"/>
    </source>
</evidence>
<feature type="transmembrane region" description="Helical" evidence="7">
    <location>
        <begin position="132"/>
        <end position="152"/>
    </location>
</feature>
<keyword evidence="4 7" id="KW-0812">Transmembrane</keyword>
<feature type="transmembrane region" description="Helical" evidence="7">
    <location>
        <begin position="178"/>
        <end position="202"/>
    </location>
</feature>
<evidence type="ECO:0000256" key="6">
    <source>
        <dbReference type="ARBA" id="ARBA00023136"/>
    </source>
</evidence>
<dbReference type="SUPFAM" id="SSF161098">
    <property type="entry name" value="MetI-like"/>
    <property type="match status" value="1"/>
</dbReference>
<dbReference type="PROSITE" id="PS50928">
    <property type="entry name" value="ABC_TM1"/>
    <property type="match status" value="1"/>
</dbReference>
<dbReference type="Pfam" id="PF00528">
    <property type="entry name" value="BPD_transp_1"/>
    <property type="match status" value="1"/>
</dbReference>
<feature type="transmembrane region" description="Helical" evidence="7">
    <location>
        <begin position="102"/>
        <end position="126"/>
    </location>
</feature>
<comment type="caution">
    <text evidence="9">The sequence shown here is derived from an EMBL/GenBank/DDBJ whole genome shotgun (WGS) entry which is preliminary data.</text>
</comment>
<dbReference type="Gene3D" id="1.10.3720.10">
    <property type="entry name" value="MetI-like"/>
    <property type="match status" value="1"/>
</dbReference>
<evidence type="ECO:0000256" key="7">
    <source>
        <dbReference type="RuleBase" id="RU363032"/>
    </source>
</evidence>
<keyword evidence="5 7" id="KW-1133">Transmembrane helix</keyword>
<name>A0ABW3D8L5_9BACL</name>